<organism evidence="1 2">
    <name type="scientific">Siminovitchia terrae</name>
    <name type="common">Bacillus terrae</name>
    <dbReference type="NCBI Taxonomy" id="1914933"/>
    <lineage>
        <taxon>Bacteria</taxon>
        <taxon>Bacillati</taxon>
        <taxon>Bacillota</taxon>
        <taxon>Bacilli</taxon>
        <taxon>Bacillales</taxon>
        <taxon>Bacillaceae</taxon>
        <taxon>Siminovitchia</taxon>
    </lineage>
</organism>
<protein>
    <submittedName>
        <fullName evidence="1">Cof-type HAD-IIB family hydrolase</fullName>
    </submittedName>
</protein>
<keyword evidence="1" id="KW-0378">Hydrolase</keyword>
<reference evidence="1 2" key="1">
    <citation type="submission" date="2021-03" db="EMBL/GenBank/DDBJ databases">
        <title>Antimicrobial resistance genes in bacteria isolated from Japanese honey, and their potential for conferring macrolide and lincosamide resistance in the American foulbrood pathogen Paenibacillus larvae.</title>
        <authorList>
            <person name="Okamoto M."/>
            <person name="Kumagai M."/>
            <person name="Kanamori H."/>
            <person name="Takamatsu D."/>
        </authorList>
    </citation>
    <scope>NUCLEOTIDE SEQUENCE [LARGE SCALE GENOMIC DNA]</scope>
    <source>
        <strain evidence="1 2">J6TS1</strain>
    </source>
</reference>
<gene>
    <name evidence="1" type="ORF">J6TS1_33300</name>
</gene>
<comment type="caution">
    <text evidence="1">The sequence shown here is derived from an EMBL/GenBank/DDBJ whole genome shotgun (WGS) entry which is preliminary data.</text>
</comment>
<accession>A0ABQ4KZR6</accession>
<dbReference type="RefSeq" id="WP_212951943.1">
    <property type="nucleotide sequence ID" value="NZ_BORI01000038.1"/>
</dbReference>
<keyword evidence="2" id="KW-1185">Reference proteome</keyword>
<evidence type="ECO:0000313" key="2">
    <source>
        <dbReference type="Proteomes" id="UP000680670"/>
    </source>
</evidence>
<dbReference type="InterPro" id="IPR036412">
    <property type="entry name" value="HAD-like_sf"/>
</dbReference>
<dbReference type="EMBL" id="BORJ01000009">
    <property type="protein sequence ID" value="GIN97460.1"/>
    <property type="molecule type" value="Genomic_DNA"/>
</dbReference>
<sequence length="261" mass="29168">MKFVFDLDGTICFRGIPVSDKILNKLEQLVEQGHEVLFASARPIRDLLPVLHERFHHYSMIGGNGAIVANQGKIISTTGFDETTLSKLKALINMYDVTYLIDGSWNYAYTGTTEHSIIRNLDPHKLAKNVPLGELHPIIKILMLTSNNMEKVKQELDTLDVVVNVHGNEGVLDISPKGIDKWAGLQQLGVIDGEYLAFGNDANDITMFQHAKHSIMIGENSQLRPFSTELLPMNNHIENTLIEKLRKLGSFYPPSAMNMAT</sequence>
<dbReference type="Gene3D" id="3.40.50.1000">
    <property type="entry name" value="HAD superfamily/HAD-like"/>
    <property type="match status" value="1"/>
</dbReference>
<dbReference type="GO" id="GO:0016787">
    <property type="term" value="F:hydrolase activity"/>
    <property type="evidence" value="ECO:0007669"/>
    <property type="project" value="UniProtKB-KW"/>
</dbReference>
<dbReference type="InterPro" id="IPR023214">
    <property type="entry name" value="HAD_sf"/>
</dbReference>
<proteinExistence type="predicted"/>
<name>A0ABQ4KZR6_SIMTE</name>
<dbReference type="PANTHER" id="PTHR10000:SF53">
    <property type="entry name" value="5-AMINO-6-(5-PHOSPHO-D-RIBITYLAMINO)URACIL PHOSPHATASE YBJI-RELATED"/>
    <property type="match status" value="1"/>
</dbReference>
<dbReference type="Gene3D" id="3.30.1240.10">
    <property type="match status" value="1"/>
</dbReference>
<dbReference type="Pfam" id="PF08282">
    <property type="entry name" value="Hydrolase_3"/>
    <property type="match status" value="1"/>
</dbReference>
<dbReference type="Proteomes" id="UP000680670">
    <property type="component" value="Unassembled WGS sequence"/>
</dbReference>
<evidence type="ECO:0000313" key="1">
    <source>
        <dbReference type="EMBL" id="GIN97460.1"/>
    </source>
</evidence>
<dbReference type="SUPFAM" id="SSF56784">
    <property type="entry name" value="HAD-like"/>
    <property type="match status" value="1"/>
</dbReference>
<dbReference type="InterPro" id="IPR006379">
    <property type="entry name" value="HAD-SF_hydro_IIB"/>
</dbReference>
<dbReference type="PANTHER" id="PTHR10000">
    <property type="entry name" value="PHOSPHOSERINE PHOSPHATASE"/>
    <property type="match status" value="1"/>
</dbReference>
<dbReference type="NCBIfam" id="TIGR01484">
    <property type="entry name" value="HAD-SF-IIB"/>
    <property type="match status" value="1"/>
</dbReference>